<gene>
    <name evidence="2" type="ORF">GCM10011333_19320</name>
</gene>
<keyword evidence="3" id="KW-1185">Reference proteome</keyword>
<protein>
    <recommendedName>
        <fullName evidence="4">Small multi-drug export protein</fullName>
    </recommendedName>
</protein>
<dbReference type="Proteomes" id="UP000616114">
    <property type="component" value="Unassembled WGS sequence"/>
</dbReference>
<feature type="transmembrane region" description="Helical" evidence="1">
    <location>
        <begin position="41"/>
        <end position="62"/>
    </location>
</feature>
<reference evidence="2" key="2">
    <citation type="submission" date="2020-09" db="EMBL/GenBank/DDBJ databases">
        <authorList>
            <person name="Sun Q."/>
            <person name="Zhou Y."/>
        </authorList>
    </citation>
    <scope>NUCLEOTIDE SEQUENCE</scope>
    <source>
        <strain evidence="2">CGMCC 1.12785</strain>
    </source>
</reference>
<evidence type="ECO:0000256" key="1">
    <source>
        <dbReference type="SAM" id="Phobius"/>
    </source>
</evidence>
<name>A0A8J2TYD6_9MICO</name>
<keyword evidence="1" id="KW-0472">Membrane</keyword>
<dbReference type="EMBL" id="BMFY01000007">
    <property type="protein sequence ID" value="GGA16356.1"/>
    <property type="molecule type" value="Genomic_DNA"/>
</dbReference>
<proteinExistence type="predicted"/>
<accession>A0A8J2TYD6</accession>
<keyword evidence="1" id="KW-1133">Transmembrane helix</keyword>
<feature type="transmembrane region" description="Helical" evidence="1">
    <location>
        <begin position="138"/>
        <end position="163"/>
    </location>
</feature>
<organism evidence="2 3">
    <name type="scientific">Sediminivirga luteola</name>
    <dbReference type="NCBI Taxonomy" id="1774748"/>
    <lineage>
        <taxon>Bacteria</taxon>
        <taxon>Bacillati</taxon>
        <taxon>Actinomycetota</taxon>
        <taxon>Actinomycetes</taxon>
        <taxon>Micrococcales</taxon>
        <taxon>Brevibacteriaceae</taxon>
        <taxon>Sediminivirga</taxon>
    </lineage>
</organism>
<comment type="caution">
    <text evidence="2">The sequence shown here is derived from an EMBL/GenBank/DDBJ whole genome shotgun (WGS) entry which is preliminary data.</text>
</comment>
<evidence type="ECO:0000313" key="2">
    <source>
        <dbReference type="EMBL" id="GGA16356.1"/>
    </source>
</evidence>
<evidence type="ECO:0000313" key="3">
    <source>
        <dbReference type="Proteomes" id="UP000616114"/>
    </source>
</evidence>
<reference evidence="2" key="1">
    <citation type="journal article" date="2014" name="Int. J. Syst. Evol. Microbiol.">
        <title>Complete genome sequence of Corynebacterium casei LMG S-19264T (=DSM 44701T), isolated from a smear-ripened cheese.</title>
        <authorList>
            <consortium name="US DOE Joint Genome Institute (JGI-PGF)"/>
            <person name="Walter F."/>
            <person name="Albersmeier A."/>
            <person name="Kalinowski J."/>
            <person name="Ruckert C."/>
        </authorList>
    </citation>
    <scope>NUCLEOTIDE SEQUENCE</scope>
    <source>
        <strain evidence="2">CGMCC 1.12785</strain>
    </source>
</reference>
<dbReference type="AlphaFoldDB" id="A0A8J2TYD6"/>
<dbReference type="RefSeq" id="WP_188550695.1">
    <property type="nucleotide sequence ID" value="NZ_BMFY01000007.1"/>
</dbReference>
<dbReference type="Pfam" id="PF06695">
    <property type="entry name" value="Sm_multidrug_ex"/>
    <property type="match status" value="1"/>
</dbReference>
<keyword evidence="1" id="KW-0812">Transmembrane</keyword>
<sequence length="164" mass="17040">MNLSAAQWSVLGGVFLGGATPWLEAIVVIPGGILAGAPVTLVILAGVTGNLLTVGIAAWFGARIRGWWQRWREKRRARSGRAGDPEAEAKRARRRARIERVMSRWGMPGLAILGPIGLGTQVSAVVAVAAGVSAWTSFLWVGAGTVAWSLVAAVATVAGVSAFA</sequence>
<dbReference type="InterPro" id="IPR009577">
    <property type="entry name" value="Sm_multidrug_ex"/>
</dbReference>
<evidence type="ECO:0008006" key="4">
    <source>
        <dbReference type="Google" id="ProtNLM"/>
    </source>
</evidence>
<feature type="transmembrane region" description="Helical" evidence="1">
    <location>
        <begin position="110"/>
        <end position="132"/>
    </location>
</feature>